<evidence type="ECO:0000313" key="1">
    <source>
        <dbReference type="EMBL" id="KAB2615073.1"/>
    </source>
</evidence>
<gene>
    <name evidence="1" type="ORF">D8674_021661</name>
</gene>
<reference evidence="1 2" key="1">
    <citation type="submission" date="2019-09" db="EMBL/GenBank/DDBJ databases">
        <authorList>
            <person name="Ou C."/>
        </authorList>
    </citation>
    <scope>NUCLEOTIDE SEQUENCE [LARGE SCALE GENOMIC DNA]</scope>
    <source>
        <strain evidence="1">S2</strain>
        <tissue evidence="1">Leaf</tissue>
    </source>
</reference>
<dbReference type="EMBL" id="SMOL01000402">
    <property type="protein sequence ID" value="KAB2615073.1"/>
    <property type="molecule type" value="Genomic_DNA"/>
</dbReference>
<proteinExistence type="predicted"/>
<keyword evidence="2" id="KW-1185">Reference proteome</keyword>
<sequence length="162" mass="18239">MSRLLGRSLNQRVALVAIMIRCWKSKILLPWLKRIFSSLQRLVNRKEDNPFTRRWEFRRGSFGADISDCGTKTTTTRVATLFDSVFYLLAHGSIPKRAHALILVDERATNDPLEASPIIFVSSEVTPSGAQCLVIKPIYGLEMLPINASSLHEIKHAQAVVH</sequence>
<dbReference type="Proteomes" id="UP000327157">
    <property type="component" value="Chromosome 3"/>
</dbReference>
<organism evidence="1 2">
    <name type="scientific">Pyrus ussuriensis x Pyrus communis</name>
    <dbReference type="NCBI Taxonomy" id="2448454"/>
    <lineage>
        <taxon>Eukaryota</taxon>
        <taxon>Viridiplantae</taxon>
        <taxon>Streptophyta</taxon>
        <taxon>Embryophyta</taxon>
        <taxon>Tracheophyta</taxon>
        <taxon>Spermatophyta</taxon>
        <taxon>Magnoliopsida</taxon>
        <taxon>eudicotyledons</taxon>
        <taxon>Gunneridae</taxon>
        <taxon>Pentapetalae</taxon>
        <taxon>rosids</taxon>
        <taxon>fabids</taxon>
        <taxon>Rosales</taxon>
        <taxon>Rosaceae</taxon>
        <taxon>Amygdaloideae</taxon>
        <taxon>Maleae</taxon>
        <taxon>Pyrus</taxon>
    </lineage>
</organism>
<reference evidence="1 2" key="3">
    <citation type="submission" date="2019-11" db="EMBL/GenBank/DDBJ databases">
        <title>A de novo genome assembly of a pear dwarfing rootstock.</title>
        <authorList>
            <person name="Wang F."/>
            <person name="Wang J."/>
            <person name="Li S."/>
            <person name="Zhang Y."/>
            <person name="Fang M."/>
            <person name="Ma L."/>
            <person name="Zhao Y."/>
            <person name="Jiang S."/>
        </authorList>
    </citation>
    <scope>NUCLEOTIDE SEQUENCE [LARGE SCALE GENOMIC DNA]</scope>
    <source>
        <strain evidence="1">S2</strain>
        <tissue evidence="1">Leaf</tissue>
    </source>
</reference>
<reference evidence="2" key="2">
    <citation type="submission" date="2019-10" db="EMBL/GenBank/DDBJ databases">
        <title>A de novo genome assembly of a pear dwarfing rootstock.</title>
        <authorList>
            <person name="Wang F."/>
            <person name="Wang J."/>
            <person name="Li S."/>
            <person name="Zhang Y."/>
            <person name="Fang M."/>
            <person name="Ma L."/>
            <person name="Zhao Y."/>
            <person name="Jiang S."/>
        </authorList>
    </citation>
    <scope>NUCLEOTIDE SEQUENCE [LARGE SCALE GENOMIC DNA]</scope>
</reference>
<evidence type="ECO:0000313" key="2">
    <source>
        <dbReference type="Proteomes" id="UP000327157"/>
    </source>
</evidence>
<accession>A0A5N5GJP5</accession>
<protein>
    <submittedName>
        <fullName evidence="1">Uncharacterized protein</fullName>
    </submittedName>
</protein>
<dbReference type="AlphaFoldDB" id="A0A5N5GJP5"/>
<name>A0A5N5GJP5_9ROSA</name>
<comment type="caution">
    <text evidence="1">The sequence shown here is derived from an EMBL/GenBank/DDBJ whole genome shotgun (WGS) entry which is preliminary data.</text>
</comment>